<reference evidence="3 4" key="1">
    <citation type="submission" date="2019-10" db="EMBL/GenBank/DDBJ databases">
        <authorList>
            <person name="Palmer J.M."/>
        </authorList>
    </citation>
    <scope>NUCLEOTIDE SEQUENCE [LARGE SCALE GENOMIC DNA]</scope>
    <source>
        <strain evidence="3 4">TWF694</strain>
    </source>
</reference>
<dbReference type="EMBL" id="JAVHJO010000001">
    <property type="protein sequence ID" value="KAK6543626.1"/>
    <property type="molecule type" value="Genomic_DNA"/>
</dbReference>
<sequence length="84" mass="8886">MLSNKWLILMVIQACLAVAAPVDLQLKVIHRDEGVPPPPTPVNPDEKPQPAAAEPIQPDAIKAMFALLASKSGVGNLAEPLKVT</sequence>
<keyword evidence="2" id="KW-0732">Signal</keyword>
<protein>
    <submittedName>
        <fullName evidence="3">Uncharacterized protein</fullName>
    </submittedName>
</protein>
<evidence type="ECO:0000256" key="1">
    <source>
        <dbReference type="SAM" id="MobiDB-lite"/>
    </source>
</evidence>
<organism evidence="3 4">
    <name type="scientific">Orbilia ellipsospora</name>
    <dbReference type="NCBI Taxonomy" id="2528407"/>
    <lineage>
        <taxon>Eukaryota</taxon>
        <taxon>Fungi</taxon>
        <taxon>Dikarya</taxon>
        <taxon>Ascomycota</taxon>
        <taxon>Pezizomycotina</taxon>
        <taxon>Orbiliomycetes</taxon>
        <taxon>Orbiliales</taxon>
        <taxon>Orbiliaceae</taxon>
        <taxon>Orbilia</taxon>
    </lineage>
</organism>
<feature type="region of interest" description="Disordered" evidence="1">
    <location>
        <begin position="31"/>
        <end position="53"/>
    </location>
</feature>
<gene>
    <name evidence="3" type="ORF">TWF694_000369</name>
</gene>
<evidence type="ECO:0000313" key="3">
    <source>
        <dbReference type="EMBL" id="KAK6543626.1"/>
    </source>
</evidence>
<feature type="chain" id="PRO_5044012887" evidence="2">
    <location>
        <begin position="20"/>
        <end position="84"/>
    </location>
</feature>
<dbReference type="Proteomes" id="UP001365542">
    <property type="component" value="Unassembled WGS sequence"/>
</dbReference>
<name>A0AAV9XPS3_9PEZI</name>
<proteinExistence type="predicted"/>
<accession>A0AAV9XPS3</accession>
<evidence type="ECO:0000256" key="2">
    <source>
        <dbReference type="SAM" id="SignalP"/>
    </source>
</evidence>
<keyword evidence="4" id="KW-1185">Reference proteome</keyword>
<dbReference type="AlphaFoldDB" id="A0AAV9XPS3"/>
<evidence type="ECO:0000313" key="4">
    <source>
        <dbReference type="Proteomes" id="UP001365542"/>
    </source>
</evidence>
<comment type="caution">
    <text evidence="3">The sequence shown here is derived from an EMBL/GenBank/DDBJ whole genome shotgun (WGS) entry which is preliminary data.</text>
</comment>
<feature type="signal peptide" evidence="2">
    <location>
        <begin position="1"/>
        <end position="19"/>
    </location>
</feature>